<comment type="caution">
    <text evidence="2">The sequence shown here is derived from an EMBL/GenBank/DDBJ whole genome shotgun (WGS) entry which is preliminary data.</text>
</comment>
<dbReference type="EMBL" id="BGZK01000315">
    <property type="protein sequence ID" value="GBP36210.1"/>
    <property type="molecule type" value="Genomic_DNA"/>
</dbReference>
<accession>A0A4C1VCF5</accession>
<feature type="compositionally biased region" description="Basic residues" evidence="1">
    <location>
        <begin position="1"/>
        <end position="10"/>
    </location>
</feature>
<sequence length="89" mass="10025">MNKARRRRGNIKAGGESTPSGGRRGRRRRSRETHASVKLKFWMCSPMFPLLQSDGFWASGRPREPNTCEAVADAMTGSETEGLKCRSRR</sequence>
<dbReference type="Proteomes" id="UP000299102">
    <property type="component" value="Unassembled WGS sequence"/>
</dbReference>
<protein>
    <submittedName>
        <fullName evidence="2">Uncharacterized protein</fullName>
    </submittedName>
</protein>
<proteinExistence type="predicted"/>
<evidence type="ECO:0000256" key="1">
    <source>
        <dbReference type="SAM" id="MobiDB-lite"/>
    </source>
</evidence>
<evidence type="ECO:0000313" key="2">
    <source>
        <dbReference type="EMBL" id="GBP36210.1"/>
    </source>
</evidence>
<gene>
    <name evidence="2" type="ORF">EVAR_4355_1</name>
</gene>
<organism evidence="2 3">
    <name type="scientific">Eumeta variegata</name>
    <name type="common">Bagworm moth</name>
    <name type="synonym">Eumeta japonica</name>
    <dbReference type="NCBI Taxonomy" id="151549"/>
    <lineage>
        <taxon>Eukaryota</taxon>
        <taxon>Metazoa</taxon>
        <taxon>Ecdysozoa</taxon>
        <taxon>Arthropoda</taxon>
        <taxon>Hexapoda</taxon>
        <taxon>Insecta</taxon>
        <taxon>Pterygota</taxon>
        <taxon>Neoptera</taxon>
        <taxon>Endopterygota</taxon>
        <taxon>Lepidoptera</taxon>
        <taxon>Glossata</taxon>
        <taxon>Ditrysia</taxon>
        <taxon>Tineoidea</taxon>
        <taxon>Psychidae</taxon>
        <taxon>Oiketicinae</taxon>
        <taxon>Eumeta</taxon>
    </lineage>
</organism>
<name>A0A4C1VCF5_EUMVA</name>
<reference evidence="2 3" key="1">
    <citation type="journal article" date="2019" name="Commun. Biol.">
        <title>The bagworm genome reveals a unique fibroin gene that provides high tensile strength.</title>
        <authorList>
            <person name="Kono N."/>
            <person name="Nakamura H."/>
            <person name="Ohtoshi R."/>
            <person name="Tomita M."/>
            <person name="Numata K."/>
            <person name="Arakawa K."/>
        </authorList>
    </citation>
    <scope>NUCLEOTIDE SEQUENCE [LARGE SCALE GENOMIC DNA]</scope>
</reference>
<dbReference type="AlphaFoldDB" id="A0A4C1VCF5"/>
<feature type="region of interest" description="Disordered" evidence="1">
    <location>
        <begin position="1"/>
        <end position="33"/>
    </location>
</feature>
<keyword evidence="3" id="KW-1185">Reference proteome</keyword>
<evidence type="ECO:0000313" key="3">
    <source>
        <dbReference type="Proteomes" id="UP000299102"/>
    </source>
</evidence>